<keyword evidence="2" id="KW-1185">Reference proteome</keyword>
<dbReference type="Proteomes" id="UP000521943">
    <property type="component" value="Unassembled WGS sequence"/>
</dbReference>
<name>A0A8H6H8J6_9AGAR</name>
<accession>A0A8H6H8J6</accession>
<evidence type="ECO:0000313" key="1">
    <source>
        <dbReference type="EMBL" id="KAF6741462.1"/>
    </source>
</evidence>
<protein>
    <submittedName>
        <fullName evidence="1">Uncharacterized protein</fullName>
    </submittedName>
</protein>
<dbReference type="AlphaFoldDB" id="A0A8H6H8J6"/>
<proteinExistence type="predicted"/>
<reference evidence="1 2" key="1">
    <citation type="submission" date="2020-07" db="EMBL/GenBank/DDBJ databases">
        <title>Comparative genomics of pyrophilous fungi reveals a link between fire events and developmental genes.</title>
        <authorList>
            <consortium name="DOE Joint Genome Institute"/>
            <person name="Steindorff A.S."/>
            <person name="Carver A."/>
            <person name="Calhoun S."/>
            <person name="Stillman K."/>
            <person name="Liu H."/>
            <person name="Lipzen A."/>
            <person name="Pangilinan J."/>
            <person name="Labutti K."/>
            <person name="Bruns T.D."/>
            <person name="Grigoriev I.V."/>
        </authorList>
    </citation>
    <scope>NUCLEOTIDE SEQUENCE [LARGE SCALE GENOMIC DNA]</scope>
    <source>
        <strain evidence="1 2">CBS 144469</strain>
    </source>
</reference>
<comment type="caution">
    <text evidence="1">The sequence shown here is derived from an EMBL/GenBank/DDBJ whole genome shotgun (WGS) entry which is preliminary data.</text>
</comment>
<evidence type="ECO:0000313" key="2">
    <source>
        <dbReference type="Proteomes" id="UP000521943"/>
    </source>
</evidence>
<gene>
    <name evidence="1" type="ORF">DFP72DRAFT_862233</name>
</gene>
<dbReference type="EMBL" id="JACGCI010000244">
    <property type="protein sequence ID" value="KAF6741462.1"/>
    <property type="molecule type" value="Genomic_DNA"/>
</dbReference>
<sequence>MDTDGLLQPKYLAGCKCSRPLRLISPQPALPPSVSPITVYNDVVVVPRPVAHSPPADLQVSVDMPRSPNRGLLSATRRADYLVAAICFIGVFLEHGDIDAFWTQCYLRLLILHGDPPSPPGVDRWVFTSLHRMHVIITIYSLAARHRVSSLTPRAWTNQEWDAHRDRLREQLRHILFNEIMLERYLNRPITMTEEPILIVVLTLLVGESQVARFGPYREMLLTSGAALGEGTSQTSGSQRRYEGFYTARMLDSSRLGVSTIYLLIRNTLISASPQLAPYRADSVQMIIIIENVDDFEEAIRSDQTVAWLEGFLDYWFKRWPVRPPKGRDREVAMAEEKLRVYQAFADNTTYAKEGASDCSVGRQVDTVLQMWLSTNESV</sequence>
<organism evidence="1 2">
    <name type="scientific">Ephemerocybe angulata</name>
    <dbReference type="NCBI Taxonomy" id="980116"/>
    <lineage>
        <taxon>Eukaryota</taxon>
        <taxon>Fungi</taxon>
        <taxon>Dikarya</taxon>
        <taxon>Basidiomycota</taxon>
        <taxon>Agaricomycotina</taxon>
        <taxon>Agaricomycetes</taxon>
        <taxon>Agaricomycetidae</taxon>
        <taxon>Agaricales</taxon>
        <taxon>Agaricineae</taxon>
        <taxon>Psathyrellaceae</taxon>
        <taxon>Ephemerocybe</taxon>
    </lineage>
</organism>